<feature type="compositionally biased region" description="Basic and acidic residues" evidence="1">
    <location>
        <begin position="140"/>
        <end position="150"/>
    </location>
</feature>
<keyword evidence="3" id="KW-1185">Reference proteome</keyword>
<dbReference type="Proteomes" id="UP001271007">
    <property type="component" value="Unassembled WGS sequence"/>
</dbReference>
<organism evidence="2 3">
    <name type="scientific">Extremus antarcticus</name>
    <dbReference type="NCBI Taxonomy" id="702011"/>
    <lineage>
        <taxon>Eukaryota</taxon>
        <taxon>Fungi</taxon>
        <taxon>Dikarya</taxon>
        <taxon>Ascomycota</taxon>
        <taxon>Pezizomycotina</taxon>
        <taxon>Dothideomycetes</taxon>
        <taxon>Dothideomycetidae</taxon>
        <taxon>Mycosphaerellales</taxon>
        <taxon>Extremaceae</taxon>
        <taxon>Extremus</taxon>
    </lineage>
</organism>
<dbReference type="AlphaFoldDB" id="A0AAJ0DA35"/>
<feature type="region of interest" description="Disordered" evidence="1">
    <location>
        <begin position="111"/>
        <end position="150"/>
    </location>
</feature>
<proteinExistence type="predicted"/>
<reference evidence="2" key="1">
    <citation type="submission" date="2023-04" db="EMBL/GenBank/DDBJ databases">
        <title>Black Yeasts Isolated from many extreme environments.</title>
        <authorList>
            <person name="Coleine C."/>
            <person name="Stajich J.E."/>
            <person name="Selbmann L."/>
        </authorList>
    </citation>
    <scope>NUCLEOTIDE SEQUENCE</scope>
    <source>
        <strain evidence="2">CCFEE 5312</strain>
    </source>
</reference>
<feature type="region of interest" description="Disordered" evidence="1">
    <location>
        <begin position="1"/>
        <end position="35"/>
    </location>
</feature>
<evidence type="ECO:0000313" key="2">
    <source>
        <dbReference type="EMBL" id="KAK3045908.1"/>
    </source>
</evidence>
<evidence type="ECO:0000256" key="1">
    <source>
        <dbReference type="SAM" id="MobiDB-lite"/>
    </source>
</evidence>
<accession>A0AAJ0DA35</accession>
<protein>
    <submittedName>
        <fullName evidence="2">Uncharacterized protein</fullName>
    </submittedName>
</protein>
<feature type="compositionally biased region" description="Polar residues" evidence="1">
    <location>
        <begin position="120"/>
        <end position="139"/>
    </location>
</feature>
<name>A0AAJ0DA35_9PEZI</name>
<dbReference type="EMBL" id="JAWDJX010000135">
    <property type="protein sequence ID" value="KAK3045908.1"/>
    <property type="molecule type" value="Genomic_DNA"/>
</dbReference>
<comment type="caution">
    <text evidence="2">The sequence shown here is derived from an EMBL/GenBank/DDBJ whole genome shotgun (WGS) entry which is preliminary data.</text>
</comment>
<gene>
    <name evidence="2" type="ORF">LTR09_012562</name>
</gene>
<sequence>MPSPNGEGHDKGVEDGEGGPAKTPASRLTRARPARATRAIQTAIRVGAADKSGEMAALRAEAVIKDLMEQQTVAMAQYSQALQAVQAEASRGFDAINVTLVQSTVQQPMYSERAAKAAEQASTPSTATPANKSRTSSSHNGDESTNRLRDGRAVTINMAASKTDKKDYAAIKSSLQQGLDGYNVTKGLRILYLRPSVADRIDVIFETEEQATKGSQHQRWATSTNPGTTHNGV</sequence>
<evidence type="ECO:0000313" key="3">
    <source>
        <dbReference type="Proteomes" id="UP001271007"/>
    </source>
</evidence>
<feature type="region of interest" description="Disordered" evidence="1">
    <location>
        <begin position="214"/>
        <end position="233"/>
    </location>
</feature>